<dbReference type="Pfam" id="PF25212">
    <property type="entry name" value="HVO_A0114"/>
    <property type="match status" value="1"/>
</dbReference>
<keyword evidence="2" id="KW-1185">Reference proteome</keyword>
<dbReference type="HOGENOM" id="CLU_130787_2_0_7"/>
<dbReference type="EMBL" id="CP010312">
    <property type="protein sequence ID" value="AJF08276.1"/>
    <property type="molecule type" value="Genomic_DNA"/>
</dbReference>
<keyword evidence="1" id="KW-0614">Plasmid</keyword>
<accession>A0A0B5FXF8</accession>
<gene>
    <name evidence="1" type="ORF">GSUB_17520</name>
</gene>
<dbReference type="Proteomes" id="UP000035036">
    <property type="component" value="Plasmid pGSUB1"/>
</dbReference>
<dbReference type="SUPFAM" id="SSF46785">
    <property type="entry name" value="Winged helix' DNA-binding domain"/>
    <property type="match status" value="1"/>
</dbReference>
<protein>
    <submittedName>
        <fullName evidence="1">Transcriptional regulator</fullName>
    </submittedName>
</protein>
<dbReference type="KEGG" id="gsb:GSUB_17520"/>
<evidence type="ECO:0000313" key="2">
    <source>
        <dbReference type="Proteomes" id="UP000035036"/>
    </source>
</evidence>
<dbReference type="RefSeq" id="WP_040202937.1">
    <property type="nucleotide sequence ID" value="NZ_CP010312.1"/>
</dbReference>
<geneLocation type="plasmid" evidence="1 2">
    <name>pGSUB1</name>
</geneLocation>
<dbReference type="InterPro" id="IPR036388">
    <property type="entry name" value="WH-like_DNA-bd_sf"/>
</dbReference>
<sequence length="122" mass="14015">MRKKIIKVGIMPRDQYIQRTIDIASGQYKPKKTEPKIWFDSLKSLGEVLSRENQDLLKTILEYNPHSIKELEVITGRKSSNLSRTLRTMEQHGLVDLEPGPGHTTRPKVKGTNFQVEFGLIQ</sequence>
<organism evidence="1 2">
    <name type="scientific">Geoalkalibacter subterraneus</name>
    <dbReference type="NCBI Taxonomy" id="483547"/>
    <lineage>
        <taxon>Bacteria</taxon>
        <taxon>Pseudomonadati</taxon>
        <taxon>Thermodesulfobacteriota</taxon>
        <taxon>Desulfuromonadia</taxon>
        <taxon>Desulfuromonadales</taxon>
        <taxon>Geoalkalibacteraceae</taxon>
        <taxon>Geoalkalibacter</taxon>
    </lineage>
</organism>
<proteinExistence type="predicted"/>
<dbReference type="InterPro" id="IPR036390">
    <property type="entry name" value="WH_DNA-bd_sf"/>
</dbReference>
<dbReference type="Gene3D" id="1.10.10.10">
    <property type="entry name" value="Winged helix-like DNA-binding domain superfamily/Winged helix DNA-binding domain"/>
    <property type="match status" value="1"/>
</dbReference>
<evidence type="ECO:0000313" key="1">
    <source>
        <dbReference type="EMBL" id="AJF08276.1"/>
    </source>
</evidence>
<dbReference type="OrthoDB" id="8449527at2"/>
<reference evidence="1 2" key="1">
    <citation type="journal article" date="2015" name="Genome Announc.">
        <title>Genomes of Geoalkalibacter ferrihydriticus Z-0531T and Geoalkalibacter subterraneus Red1T, Two Haloalkaliphilic Metal-Reducing Deltaproteobacteria.</title>
        <authorList>
            <person name="Badalamenti J.P."/>
            <person name="Krajmalnik-Brown R."/>
            <person name="Torres C.I."/>
            <person name="Bond D.R."/>
        </authorList>
    </citation>
    <scope>NUCLEOTIDE SEQUENCE [LARGE SCALE GENOMIC DNA]</scope>
    <source>
        <strain evidence="1 2">Red1</strain>
        <plasmid evidence="2">Plasmid pGSUB1</plasmid>
    </source>
</reference>
<name>A0A0B5FXF8_9BACT</name>
<dbReference type="AlphaFoldDB" id="A0A0B5FXF8"/>